<keyword evidence="2" id="KW-0762">Sugar transport</keyword>
<reference evidence="2 3" key="1">
    <citation type="submission" date="2024-06" db="EMBL/GenBank/DDBJ databases">
        <title>Genomic Encyclopedia of Type Strains, Phase IV (KMG-IV): sequencing the most valuable type-strain genomes for metagenomic binning, comparative biology and taxonomic classification.</title>
        <authorList>
            <person name="Goeker M."/>
        </authorList>
    </citation>
    <scope>NUCLEOTIDE SEQUENCE [LARGE SCALE GENOMIC DNA]</scope>
    <source>
        <strain evidence="2 3">DSM 100022</strain>
    </source>
</reference>
<dbReference type="Gene3D" id="2.40.50.140">
    <property type="entry name" value="Nucleic acid-binding proteins"/>
    <property type="match status" value="1"/>
</dbReference>
<dbReference type="EMBL" id="JBEPMC010000007">
    <property type="protein sequence ID" value="MET3581306.1"/>
    <property type="molecule type" value="Genomic_DNA"/>
</dbReference>
<evidence type="ECO:0000259" key="1">
    <source>
        <dbReference type="Pfam" id="PF08402"/>
    </source>
</evidence>
<organism evidence="2 3">
    <name type="scientific">Mesorhizobium robiniae</name>
    <dbReference type="NCBI Taxonomy" id="559315"/>
    <lineage>
        <taxon>Bacteria</taxon>
        <taxon>Pseudomonadati</taxon>
        <taxon>Pseudomonadota</taxon>
        <taxon>Alphaproteobacteria</taxon>
        <taxon>Hyphomicrobiales</taxon>
        <taxon>Phyllobacteriaceae</taxon>
        <taxon>Mesorhizobium</taxon>
    </lineage>
</organism>
<keyword evidence="3" id="KW-1185">Reference proteome</keyword>
<protein>
    <submittedName>
        <fullName evidence="2">ABC-type sugar transport system ATPase subunit</fullName>
    </submittedName>
</protein>
<name>A0ABV2GSN3_9HYPH</name>
<feature type="domain" description="Transport-associated OB type 2" evidence="1">
    <location>
        <begin position="29"/>
        <end position="95"/>
    </location>
</feature>
<dbReference type="RefSeq" id="WP_354492961.1">
    <property type="nucleotide sequence ID" value="NZ_JBEPMC010000007.1"/>
</dbReference>
<dbReference type="Pfam" id="PF08402">
    <property type="entry name" value="TOBE_2"/>
    <property type="match status" value="1"/>
</dbReference>
<dbReference type="Gene3D" id="2.40.50.100">
    <property type="match status" value="1"/>
</dbReference>
<comment type="caution">
    <text evidence="2">The sequence shown here is derived from an EMBL/GenBank/DDBJ whole genome shotgun (WGS) entry which is preliminary data.</text>
</comment>
<dbReference type="InterPro" id="IPR008995">
    <property type="entry name" value="Mo/tungstate-bd_C_term_dom"/>
</dbReference>
<dbReference type="InterPro" id="IPR013611">
    <property type="entry name" value="Transp-assoc_OB_typ2"/>
</dbReference>
<keyword evidence="2" id="KW-0813">Transport</keyword>
<dbReference type="InterPro" id="IPR012340">
    <property type="entry name" value="NA-bd_OB-fold"/>
</dbReference>
<accession>A0ABV2GSN3</accession>
<dbReference type="SUPFAM" id="SSF50331">
    <property type="entry name" value="MOP-like"/>
    <property type="match status" value="1"/>
</dbReference>
<sequence length="103" mass="11110">MFRSAGGLILPLPEGGRPADAAGRELVYGIRPGHIRATTQGIPGTVTLLEATGSEIFAKVDCAGEEISCLFRERLPLKQGAQVRIEIDRACARLFDAKTGRRF</sequence>
<evidence type="ECO:0000313" key="2">
    <source>
        <dbReference type="EMBL" id="MET3581306.1"/>
    </source>
</evidence>
<dbReference type="Proteomes" id="UP001549204">
    <property type="component" value="Unassembled WGS sequence"/>
</dbReference>
<proteinExistence type="predicted"/>
<evidence type="ECO:0000313" key="3">
    <source>
        <dbReference type="Proteomes" id="UP001549204"/>
    </source>
</evidence>
<gene>
    <name evidence="2" type="ORF">ABID19_004352</name>
</gene>